<comment type="caution">
    <text evidence="1">The sequence shown here is derived from an EMBL/GenBank/DDBJ whole genome shotgun (WGS) entry which is preliminary data.</text>
</comment>
<evidence type="ECO:0000313" key="1">
    <source>
        <dbReference type="EMBL" id="KAF1024946.1"/>
    </source>
</evidence>
<evidence type="ECO:0000313" key="2">
    <source>
        <dbReference type="Proteomes" id="UP000490535"/>
    </source>
</evidence>
<dbReference type="InterPro" id="IPR025833">
    <property type="entry name" value="GDYXXLXY"/>
</dbReference>
<reference evidence="2" key="1">
    <citation type="journal article" date="2020" name="MBio">
        <title>Horizontal gene transfer to a defensive symbiont with a reduced genome amongst a multipartite beetle microbiome.</title>
        <authorList>
            <person name="Waterworth S.C."/>
            <person name="Florez L.V."/>
            <person name="Rees E.R."/>
            <person name="Hertweck C."/>
            <person name="Kaltenpoth M."/>
            <person name="Kwan J.C."/>
        </authorList>
    </citation>
    <scope>NUCLEOTIDE SEQUENCE [LARGE SCALE GENOMIC DNA]</scope>
</reference>
<dbReference type="EMBL" id="WNDP01000049">
    <property type="protein sequence ID" value="KAF1024946.1"/>
    <property type="molecule type" value="Genomic_DNA"/>
</dbReference>
<evidence type="ECO:0008006" key="3">
    <source>
        <dbReference type="Google" id="ProtNLM"/>
    </source>
</evidence>
<organism evidence="1 2">
    <name type="scientific">Acinetobacter bereziniae</name>
    <name type="common">Acinetobacter genomosp. 10</name>
    <dbReference type="NCBI Taxonomy" id="106648"/>
    <lineage>
        <taxon>Bacteria</taxon>
        <taxon>Pseudomonadati</taxon>
        <taxon>Pseudomonadota</taxon>
        <taxon>Gammaproteobacteria</taxon>
        <taxon>Moraxellales</taxon>
        <taxon>Moraxellaceae</taxon>
        <taxon>Acinetobacter</taxon>
    </lineage>
</organism>
<dbReference type="Proteomes" id="UP000490535">
    <property type="component" value="Unassembled WGS sequence"/>
</dbReference>
<proteinExistence type="predicted"/>
<dbReference type="AlphaFoldDB" id="A0A833PG03"/>
<gene>
    <name evidence="1" type="ORF">GAK29_02210</name>
</gene>
<protein>
    <recommendedName>
        <fullName evidence="3">GDYXXLXY protein</fullName>
    </recommendedName>
</protein>
<dbReference type="Pfam" id="PF14345">
    <property type="entry name" value="GDYXXLXY"/>
    <property type="match status" value="1"/>
</dbReference>
<sequence length="207" mass="23619">MKKMIPLCLALISVVLFLGIIFKNEQHLQNSQSVYVRLQPADPRSFIQGDYMALSYQLYLVPQDTSLQTENPIKPNNETTETIGQVFSGHYYDERIKNNSSVLTFVELDQQRRVIHTYFDPPKNVKTVQLVLKNPDNRYSSLYPASKSFLFAEGLGKCYQAAQYAEFKVDQQGNAILASLRGPELQDLNCENKQRWQDGFASANKAL</sequence>
<name>A0A833PG03_ACIBZ</name>
<accession>A0A833PG03</accession>